<reference evidence="3" key="1">
    <citation type="submission" date="2023-11" db="EMBL/GenBank/DDBJ databases">
        <authorList>
            <person name="Helweg L.P."/>
            <person name="Kiel A."/>
            <person name="Hitz F."/>
            <person name="Ruckert-Reed C."/>
            <person name="Busche T."/>
            <person name="Kaltschmidt B."/>
            <person name="Kaltschmidt C."/>
        </authorList>
    </citation>
    <scope>NUCLEOTIDE SEQUENCE [LARGE SCALE GENOMIC DNA]</scope>
    <source>
        <strain evidence="3">4.1</strain>
    </source>
</reference>
<dbReference type="RefSeq" id="WP_319155921.1">
    <property type="nucleotide sequence ID" value="NZ_CP138359.1"/>
</dbReference>
<proteinExistence type="predicted"/>
<evidence type="ECO:0000256" key="1">
    <source>
        <dbReference type="SAM" id="MobiDB-lite"/>
    </source>
</evidence>
<accession>A0AAF0Z2W9</accession>
<keyword evidence="3" id="KW-1185">Reference proteome</keyword>
<dbReference type="EMBL" id="CP138359">
    <property type="protein sequence ID" value="WPF81435.1"/>
    <property type="molecule type" value="Genomic_DNA"/>
</dbReference>
<evidence type="ECO:0000313" key="3">
    <source>
        <dbReference type="Proteomes" id="UP001304340"/>
    </source>
</evidence>
<name>A0AAF0Z2W9_9MICO</name>
<evidence type="ECO:0000313" key="2">
    <source>
        <dbReference type="EMBL" id="WPF81435.1"/>
    </source>
</evidence>
<dbReference type="AlphaFoldDB" id="A0AAF0Z2W9"/>
<sequence>MKHLAHFPASPTAGRTGKGNPFVRPVRGLVSRETDARSFIDSYCELWKADPQRVSDDRGGILARLHAHLLAVTDLGALDDSRLRDYVSALTWISPDPHLSVDG</sequence>
<gene>
    <name evidence="2" type="ORF">SANBI_002731</name>
</gene>
<organism evidence="2 3">
    <name type="scientific">Sanguibacter biliveldensis</name>
    <dbReference type="NCBI Taxonomy" id="3030830"/>
    <lineage>
        <taxon>Bacteria</taxon>
        <taxon>Bacillati</taxon>
        <taxon>Actinomycetota</taxon>
        <taxon>Actinomycetes</taxon>
        <taxon>Micrococcales</taxon>
        <taxon>Sanguibacteraceae</taxon>
        <taxon>Sanguibacter</taxon>
    </lineage>
</organism>
<feature type="region of interest" description="Disordered" evidence="1">
    <location>
        <begin position="1"/>
        <end position="21"/>
    </location>
</feature>
<protein>
    <submittedName>
        <fullName evidence="2">Uncharacterized protein</fullName>
    </submittedName>
</protein>
<dbReference type="KEGG" id="sbil:SANBI_002731"/>
<dbReference type="Proteomes" id="UP001304340">
    <property type="component" value="Chromosome"/>
</dbReference>